<evidence type="ECO:0000256" key="1">
    <source>
        <dbReference type="SAM" id="Phobius"/>
    </source>
</evidence>
<gene>
    <name evidence="2" type="ORF">TBC1_12719</name>
</gene>
<dbReference type="OrthoDB" id="9868087at2"/>
<dbReference type="Proteomes" id="UP000053091">
    <property type="component" value="Unassembled WGS sequence"/>
</dbReference>
<accession>A0A0S7C6P5</accession>
<dbReference type="AlphaFoldDB" id="A0A0S7C6P5"/>
<feature type="transmembrane region" description="Helical" evidence="1">
    <location>
        <begin position="108"/>
        <end position="126"/>
    </location>
</feature>
<keyword evidence="1" id="KW-1133">Transmembrane helix</keyword>
<evidence type="ECO:0008006" key="4">
    <source>
        <dbReference type="Google" id="ProtNLM"/>
    </source>
</evidence>
<evidence type="ECO:0000313" key="3">
    <source>
        <dbReference type="Proteomes" id="UP000053091"/>
    </source>
</evidence>
<dbReference type="RefSeq" id="WP_062044844.1">
    <property type="nucleotide sequence ID" value="NZ_DF968183.1"/>
</dbReference>
<protein>
    <recommendedName>
        <fullName evidence="4">Rod shape-determining protein MreD</fullName>
    </recommendedName>
</protein>
<proteinExistence type="predicted"/>
<feature type="transmembrane region" description="Helical" evidence="1">
    <location>
        <begin position="15"/>
        <end position="41"/>
    </location>
</feature>
<evidence type="ECO:0000313" key="2">
    <source>
        <dbReference type="EMBL" id="GAP44905.1"/>
    </source>
</evidence>
<keyword evidence="3" id="KW-1185">Reference proteome</keyword>
<dbReference type="STRING" id="1678841.TBC1_12719"/>
<name>A0A0S7C6P5_9BACT</name>
<reference evidence="2" key="1">
    <citation type="journal article" date="2015" name="Genome Announc.">
        <title>Draft Genome Sequence of Bacteroidales Strain TBC1, a Novel Isolate from a Methanogenic Wastewater Treatment System.</title>
        <authorList>
            <person name="Tourlousse D.M."/>
            <person name="Matsuura N."/>
            <person name="Sun L."/>
            <person name="Toyonaga M."/>
            <person name="Kuroda K."/>
            <person name="Ohashi A."/>
            <person name="Cruz R."/>
            <person name="Yamaguchi T."/>
            <person name="Sekiguchi Y."/>
        </authorList>
    </citation>
    <scope>NUCLEOTIDE SEQUENCE [LARGE SCALE GENOMIC DNA]</scope>
    <source>
        <strain evidence="2">TBC1</strain>
    </source>
</reference>
<feature type="transmembrane region" description="Helical" evidence="1">
    <location>
        <begin position="84"/>
        <end position="101"/>
    </location>
</feature>
<dbReference type="EMBL" id="DF968183">
    <property type="protein sequence ID" value="GAP44905.1"/>
    <property type="molecule type" value="Genomic_DNA"/>
</dbReference>
<feature type="transmembrane region" description="Helical" evidence="1">
    <location>
        <begin position="146"/>
        <end position="163"/>
    </location>
</feature>
<keyword evidence="1" id="KW-0472">Membrane</keyword>
<feature type="transmembrane region" description="Helical" evidence="1">
    <location>
        <begin position="61"/>
        <end position="78"/>
    </location>
</feature>
<sequence>MSTASLSRSTITKSIIINTTAILLIYFTPALSHFLNFPLYLIEPMRLMLVLAMIHGDRRNAYLLALTLPIFSFAVSAHPVIYKMLLITGELMFNVWLFYAFRSRIKNVFAAMASAIIISKAAYYGLKAMFISLALIGPGLISTPLWIQLITTLIFSSYALLLLKNKA</sequence>
<keyword evidence="1" id="KW-0812">Transmembrane</keyword>
<organism evidence="2">
    <name type="scientific">Lentimicrobium saccharophilum</name>
    <dbReference type="NCBI Taxonomy" id="1678841"/>
    <lineage>
        <taxon>Bacteria</taxon>
        <taxon>Pseudomonadati</taxon>
        <taxon>Bacteroidota</taxon>
        <taxon>Bacteroidia</taxon>
        <taxon>Bacteroidales</taxon>
        <taxon>Lentimicrobiaceae</taxon>
        <taxon>Lentimicrobium</taxon>
    </lineage>
</organism>